<organism evidence="1 2">
    <name type="scientific">Paenibacillus larvae subsp. pulvifaciens</name>
    <dbReference type="NCBI Taxonomy" id="1477"/>
    <lineage>
        <taxon>Bacteria</taxon>
        <taxon>Bacillati</taxon>
        <taxon>Bacillota</taxon>
        <taxon>Bacilli</taxon>
        <taxon>Bacillales</taxon>
        <taxon>Paenibacillaceae</taxon>
        <taxon>Paenibacillus</taxon>
    </lineage>
</organism>
<dbReference type="PANTHER" id="PTHR40056">
    <property type="entry name" value="HYPOTHETICAL CYTOSOLIC PROTEIN"/>
    <property type="match status" value="1"/>
</dbReference>
<protein>
    <recommendedName>
        <fullName evidence="3">DUF1836 domain-containing protein</fullName>
    </recommendedName>
</protein>
<dbReference type="EMBL" id="CP020557">
    <property type="protein sequence ID" value="ARF70344.1"/>
    <property type="molecule type" value="Genomic_DNA"/>
</dbReference>
<evidence type="ECO:0000313" key="2">
    <source>
        <dbReference type="Proteomes" id="UP000192727"/>
    </source>
</evidence>
<dbReference type="AlphaFoldDB" id="A0A1V0UYT5"/>
<dbReference type="PANTHER" id="PTHR40056:SF1">
    <property type="entry name" value="DUF1836 DOMAIN-CONTAINING PROTEIN"/>
    <property type="match status" value="1"/>
</dbReference>
<accession>A0A1V0UYT5</accession>
<name>A0A1V0UYT5_9BACL</name>
<evidence type="ECO:0008006" key="3">
    <source>
        <dbReference type="Google" id="ProtNLM"/>
    </source>
</evidence>
<gene>
    <name evidence="1" type="ORF">B7C51_00600</name>
</gene>
<proteinExistence type="predicted"/>
<dbReference type="Proteomes" id="UP000192727">
    <property type="component" value="Chromosome"/>
</dbReference>
<dbReference type="InterPro" id="IPR014975">
    <property type="entry name" value="DUF1836"/>
</dbReference>
<dbReference type="RefSeq" id="WP_083041501.1">
    <property type="nucleotide sequence ID" value="NZ_CP020557.1"/>
</dbReference>
<reference evidence="1 2" key="1">
    <citation type="submission" date="2017-03" db="EMBL/GenBank/DDBJ databases">
        <title>Paenibacillus larvae genome sequencing.</title>
        <authorList>
            <person name="Dingman D.W."/>
        </authorList>
    </citation>
    <scope>NUCLEOTIDE SEQUENCE [LARGE SCALE GENOMIC DNA]</scope>
    <source>
        <strain evidence="1 2">SAG 10367</strain>
    </source>
</reference>
<sequence length="251" mass="29018">METFTLTRKEISGLLRCLQGHSEKTPLQVLQQAWASRHQQDLEAGTSFAAFVSTALPSIFTKLIKTQPVHHLSLHDIVALGNQIEYTTFSITSVQNWVKRDFKEMLVKNKKGRKYCVNQIALLFMIEDFKTNLDFESIRGLFRAVFGDFRTDEDDLLEPVDIYAIYANMAEEIETDKTQHMEQVIRNKADRFVHSLVHLNEEQKEAVRNMIMIGVISIQTAFCQHLAKQYINATLFLQHLHKGKGLKKHKR</sequence>
<dbReference type="Pfam" id="PF08876">
    <property type="entry name" value="DUF1836"/>
    <property type="match status" value="1"/>
</dbReference>
<evidence type="ECO:0000313" key="1">
    <source>
        <dbReference type="EMBL" id="ARF70344.1"/>
    </source>
</evidence>